<evidence type="ECO:0000256" key="9">
    <source>
        <dbReference type="ARBA" id="ARBA00025727"/>
    </source>
</evidence>
<feature type="domain" description="GH18" evidence="12">
    <location>
        <begin position="24"/>
        <end position="336"/>
    </location>
</feature>
<dbReference type="PANTHER" id="PTHR45708">
    <property type="entry name" value="ENDOCHITINASE"/>
    <property type="match status" value="1"/>
</dbReference>
<dbReference type="GO" id="GO:0008061">
    <property type="term" value="F:chitin binding"/>
    <property type="evidence" value="ECO:0007669"/>
    <property type="project" value="UniProtKB-KW"/>
</dbReference>
<evidence type="ECO:0000256" key="4">
    <source>
        <dbReference type="ARBA" id="ARBA00022801"/>
    </source>
</evidence>
<feature type="signal peptide" evidence="11">
    <location>
        <begin position="1"/>
        <end position="22"/>
    </location>
</feature>
<dbReference type="GO" id="GO:0008843">
    <property type="term" value="F:endochitinase activity"/>
    <property type="evidence" value="ECO:0007669"/>
    <property type="project" value="UniProtKB-EC"/>
</dbReference>
<keyword evidence="7 10" id="KW-0326">Glycosidase</keyword>
<reference evidence="13" key="1">
    <citation type="journal article" date="2020" name="Stud. Mycol.">
        <title>101 Dothideomycetes genomes: a test case for predicting lifestyles and emergence of pathogens.</title>
        <authorList>
            <person name="Haridas S."/>
            <person name="Albert R."/>
            <person name="Binder M."/>
            <person name="Bloem J."/>
            <person name="Labutti K."/>
            <person name="Salamov A."/>
            <person name="Andreopoulos B."/>
            <person name="Baker S."/>
            <person name="Barry K."/>
            <person name="Bills G."/>
            <person name="Bluhm B."/>
            <person name="Cannon C."/>
            <person name="Castanera R."/>
            <person name="Culley D."/>
            <person name="Daum C."/>
            <person name="Ezra D."/>
            <person name="Gonzalez J."/>
            <person name="Henrissat B."/>
            <person name="Kuo A."/>
            <person name="Liang C."/>
            <person name="Lipzen A."/>
            <person name="Lutzoni F."/>
            <person name="Magnuson J."/>
            <person name="Mondo S."/>
            <person name="Nolan M."/>
            <person name="Ohm R."/>
            <person name="Pangilinan J."/>
            <person name="Park H.-J."/>
            <person name="Ramirez L."/>
            <person name="Alfaro M."/>
            <person name="Sun H."/>
            <person name="Tritt A."/>
            <person name="Yoshinaga Y."/>
            <person name="Zwiers L.-H."/>
            <person name="Turgeon B."/>
            <person name="Goodwin S."/>
            <person name="Spatafora J."/>
            <person name="Crous P."/>
            <person name="Grigoriev I."/>
        </authorList>
    </citation>
    <scope>NUCLEOTIDE SEQUENCE</scope>
    <source>
        <strain evidence="13">CBS 183.55</strain>
    </source>
</reference>
<feature type="chain" id="PRO_5025500560" description="chitinase" evidence="11">
    <location>
        <begin position="23"/>
        <end position="336"/>
    </location>
</feature>
<keyword evidence="3" id="KW-0147">Chitin-binding</keyword>
<dbReference type="SUPFAM" id="SSF51445">
    <property type="entry name" value="(Trans)glycosidases"/>
    <property type="match status" value="1"/>
</dbReference>
<dbReference type="PANTHER" id="PTHR45708:SF49">
    <property type="entry name" value="ENDOCHITINASE"/>
    <property type="match status" value="1"/>
</dbReference>
<dbReference type="AlphaFoldDB" id="A0A6A5S2P3"/>
<dbReference type="CDD" id="cd02877">
    <property type="entry name" value="GH18_hevamine_XipI_class_III"/>
    <property type="match status" value="1"/>
</dbReference>
<dbReference type="InterPro" id="IPR045321">
    <property type="entry name" value="Cts1-like"/>
</dbReference>
<dbReference type="EMBL" id="ML978956">
    <property type="protein sequence ID" value="KAF1934183.1"/>
    <property type="molecule type" value="Genomic_DNA"/>
</dbReference>
<dbReference type="GO" id="GO:0005576">
    <property type="term" value="C:extracellular region"/>
    <property type="evidence" value="ECO:0007669"/>
    <property type="project" value="TreeGrafter"/>
</dbReference>
<dbReference type="OrthoDB" id="6020543at2759"/>
<accession>A0A6A5S2P3</accession>
<keyword evidence="5" id="KW-0146">Chitin degradation</keyword>
<comment type="similarity">
    <text evidence="9">Belongs to the glycosyl hydrolase 18 family. Chitinase class III subfamily.</text>
</comment>
<dbReference type="Gene3D" id="3.20.20.80">
    <property type="entry name" value="Glycosidases"/>
    <property type="match status" value="1"/>
</dbReference>
<organism evidence="13 14">
    <name type="scientific">Didymella exigua CBS 183.55</name>
    <dbReference type="NCBI Taxonomy" id="1150837"/>
    <lineage>
        <taxon>Eukaryota</taxon>
        <taxon>Fungi</taxon>
        <taxon>Dikarya</taxon>
        <taxon>Ascomycota</taxon>
        <taxon>Pezizomycotina</taxon>
        <taxon>Dothideomycetes</taxon>
        <taxon>Pleosporomycetidae</taxon>
        <taxon>Pleosporales</taxon>
        <taxon>Pleosporineae</taxon>
        <taxon>Didymellaceae</taxon>
        <taxon>Didymella</taxon>
    </lineage>
</organism>
<dbReference type="InterPro" id="IPR017853">
    <property type="entry name" value="GH"/>
</dbReference>
<evidence type="ECO:0000256" key="10">
    <source>
        <dbReference type="RuleBase" id="RU000489"/>
    </source>
</evidence>
<dbReference type="RefSeq" id="XP_033454431.1">
    <property type="nucleotide sequence ID" value="XM_033594874.1"/>
</dbReference>
<dbReference type="InterPro" id="IPR001579">
    <property type="entry name" value="Glyco_hydro_18_chit_AS"/>
</dbReference>
<feature type="non-terminal residue" evidence="13">
    <location>
        <position position="336"/>
    </location>
</feature>
<evidence type="ECO:0000313" key="13">
    <source>
        <dbReference type="EMBL" id="KAF1934183.1"/>
    </source>
</evidence>
<evidence type="ECO:0000313" key="14">
    <source>
        <dbReference type="Proteomes" id="UP000800082"/>
    </source>
</evidence>
<sequence>MRPTISTIAAVAAGLFASAVSAQSQVAIYWGQGAYQRELSVVCQDPSVDIVNIAFVNGFPKDSNKYPDLNFGNACGGFTFPNPDGTPSNFLGSCDTITRGIKTCKQNGKKVLLSLGGGYPTDYYLADQLAAQWLAKVLVEAFGPKMESSTMPRPFGDDVAVDGFDLDIESSTAVGDQKFQFYGDLVKYIKQRSPGMLISSAPQCVVPDAHLDKAIEEAPFDYVFVQFYNTDACSAMRGFTDLRAGTDTGFTWNTWTEKLQKRSANPNVKLFLGLSAGTNGANPNHYLPPTAANYLIKDLKNKPLFGGVMLWEATVSQNNTMFDQPYSQWIKYSLDG</sequence>
<keyword evidence="14" id="KW-1185">Reference proteome</keyword>
<evidence type="ECO:0000256" key="11">
    <source>
        <dbReference type="SAM" id="SignalP"/>
    </source>
</evidence>
<dbReference type="Proteomes" id="UP000800082">
    <property type="component" value="Unassembled WGS sequence"/>
</dbReference>
<evidence type="ECO:0000256" key="1">
    <source>
        <dbReference type="ARBA" id="ARBA00000822"/>
    </source>
</evidence>
<name>A0A6A5S2P3_9PLEO</name>
<keyword evidence="8" id="KW-0624">Polysaccharide degradation</keyword>
<dbReference type="GeneID" id="54352542"/>
<evidence type="ECO:0000256" key="8">
    <source>
        <dbReference type="ARBA" id="ARBA00023326"/>
    </source>
</evidence>
<evidence type="ECO:0000256" key="5">
    <source>
        <dbReference type="ARBA" id="ARBA00023024"/>
    </source>
</evidence>
<comment type="catalytic activity">
    <reaction evidence="1">
        <text>Random endo-hydrolysis of N-acetyl-beta-D-glucosaminide (1-&gt;4)-beta-linkages in chitin and chitodextrins.</text>
        <dbReference type="EC" id="3.2.1.14"/>
    </reaction>
</comment>
<dbReference type="PROSITE" id="PS51910">
    <property type="entry name" value="GH18_2"/>
    <property type="match status" value="1"/>
</dbReference>
<dbReference type="Pfam" id="PF00704">
    <property type="entry name" value="Glyco_hydro_18"/>
    <property type="match status" value="1"/>
</dbReference>
<keyword evidence="11" id="KW-0732">Signal</keyword>
<proteinExistence type="inferred from homology"/>
<evidence type="ECO:0000256" key="2">
    <source>
        <dbReference type="ARBA" id="ARBA00012729"/>
    </source>
</evidence>
<evidence type="ECO:0000259" key="12">
    <source>
        <dbReference type="PROSITE" id="PS51910"/>
    </source>
</evidence>
<gene>
    <name evidence="13" type="ORF">M421DRAFT_50877</name>
</gene>
<keyword evidence="6" id="KW-0119">Carbohydrate metabolism</keyword>
<dbReference type="PROSITE" id="PS01095">
    <property type="entry name" value="GH18_1"/>
    <property type="match status" value="1"/>
</dbReference>
<evidence type="ECO:0000256" key="6">
    <source>
        <dbReference type="ARBA" id="ARBA00023277"/>
    </source>
</evidence>
<keyword evidence="4 10" id="KW-0378">Hydrolase</keyword>
<dbReference type="GO" id="GO:0000272">
    <property type="term" value="P:polysaccharide catabolic process"/>
    <property type="evidence" value="ECO:0007669"/>
    <property type="project" value="UniProtKB-KW"/>
</dbReference>
<dbReference type="InterPro" id="IPR001223">
    <property type="entry name" value="Glyco_hydro18_cat"/>
</dbReference>
<dbReference type="EC" id="3.2.1.14" evidence="2"/>
<evidence type="ECO:0000256" key="7">
    <source>
        <dbReference type="ARBA" id="ARBA00023295"/>
    </source>
</evidence>
<protein>
    <recommendedName>
        <fullName evidence="2">chitinase</fullName>
        <ecNumber evidence="2">3.2.1.14</ecNumber>
    </recommendedName>
</protein>
<dbReference type="GO" id="GO:0006032">
    <property type="term" value="P:chitin catabolic process"/>
    <property type="evidence" value="ECO:0007669"/>
    <property type="project" value="UniProtKB-KW"/>
</dbReference>
<dbReference type="InterPro" id="IPR050542">
    <property type="entry name" value="Glycosyl_Hydrlase18_Chitinase"/>
</dbReference>
<evidence type="ECO:0000256" key="3">
    <source>
        <dbReference type="ARBA" id="ARBA00022669"/>
    </source>
</evidence>